<keyword evidence="5" id="KW-0964">Secreted</keyword>
<dbReference type="InterPro" id="IPR010809">
    <property type="entry name" value="FliD_C"/>
</dbReference>
<dbReference type="AlphaFoldDB" id="A0A7G9QTN1"/>
<reference evidence="8 9" key="1">
    <citation type="submission" date="2020-08" db="EMBL/GenBank/DDBJ databases">
        <title>Genome sequence of Thermomonas brevis KACC 16975T.</title>
        <authorList>
            <person name="Hyun D.-W."/>
            <person name="Bae J.-W."/>
        </authorList>
    </citation>
    <scope>NUCLEOTIDE SEQUENCE [LARGE SCALE GENOMIC DNA]</scope>
    <source>
        <strain evidence="8 9">KACC 16975</strain>
    </source>
</reference>
<comment type="function">
    <text evidence="5">Required for morphogenesis and for the elongation of the flagellar filament by facilitating polymerization of the flagellin monomers at the tip of growing filament. Forms a capping structure, which prevents flagellin subunits (transported through the central channel of the flagellum) from leaking out without polymerization at the distal end.</text>
</comment>
<dbReference type="GO" id="GO:0009421">
    <property type="term" value="C:bacterial-type flagellum filament cap"/>
    <property type="evidence" value="ECO:0007669"/>
    <property type="project" value="InterPro"/>
</dbReference>
<dbReference type="PANTHER" id="PTHR30288">
    <property type="entry name" value="FLAGELLAR CAP/ASSEMBLY PROTEIN FLID"/>
    <property type="match status" value="1"/>
</dbReference>
<dbReference type="GO" id="GO:0009424">
    <property type="term" value="C:bacterial-type flagellum hook"/>
    <property type="evidence" value="ECO:0007669"/>
    <property type="project" value="UniProtKB-UniRule"/>
</dbReference>
<organism evidence="8 9">
    <name type="scientific">Thermomonas brevis</name>
    <dbReference type="NCBI Taxonomy" id="215691"/>
    <lineage>
        <taxon>Bacteria</taxon>
        <taxon>Pseudomonadati</taxon>
        <taxon>Pseudomonadota</taxon>
        <taxon>Gammaproteobacteria</taxon>
        <taxon>Lysobacterales</taxon>
        <taxon>Lysobacteraceae</taxon>
        <taxon>Thermomonas</taxon>
    </lineage>
</organism>
<gene>
    <name evidence="8" type="primary">fliD</name>
    <name evidence="8" type="ORF">H9L17_00480</name>
</gene>
<keyword evidence="8" id="KW-0966">Cell projection</keyword>
<protein>
    <recommendedName>
        <fullName evidence="5">Flagellar hook-associated protein 2</fullName>
        <shortName evidence="5">HAP2</shortName>
    </recommendedName>
    <alternativeName>
        <fullName evidence="5">Flagellar cap protein</fullName>
    </alternativeName>
</protein>
<dbReference type="GO" id="GO:0005576">
    <property type="term" value="C:extracellular region"/>
    <property type="evidence" value="ECO:0007669"/>
    <property type="project" value="UniProtKB-SubCell"/>
</dbReference>
<dbReference type="KEGG" id="tbv:H9L17_00480"/>
<dbReference type="GO" id="GO:0007155">
    <property type="term" value="P:cell adhesion"/>
    <property type="evidence" value="ECO:0007669"/>
    <property type="project" value="InterPro"/>
</dbReference>
<keyword evidence="4 5" id="KW-0975">Bacterial flagellum</keyword>
<keyword evidence="8" id="KW-0969">Cilium</keyword>
<dbReference type="InterPro" id="IPR040026">
    <property type="entry name" value="FliD"/>
</dbReference>
<evidence type="ECO:0000313" key="9">
    <source>
        <dbReference type="Proteomes" id="UP000515977"/>
    </source>
</evidence>
<evidence type="ECO:0000256" key="3">
    <source>
        <dbReference type="ARBA" id="ARBA00023054"/>
    </source>
</evidence>
<keyword evidence="3" id="KW-0175">Coiled coil</keyword>
<dbReference type="InterPro" id="IPR010810">
    <property type="entry name" value="Flagellin_hook_IN_motif"/>
</dbReference>
<evidence type="ECO:0000259" key="7">
    <source>
        <dbReference type="Pfam" id="PF07195"/>
    </source>
</evidence>
<dbReference type="PANTHER" id="PTHR30288:SF0">
    <property type="entry name" value="FLAGELLAR HOOK-ASSOCIATED PROTEIN 2"/>
    <property type="match status" value="1"/>
</dbReference>
<dbReference type="EMBL" id="CP060711">
    <property type="protein sequence ID" value="QNN46706.1"/>
    <property type="molecule type" value="Genomic_DNA"/>
</dbReference>
<feature type="domain" description="Flagellar hook-associated protein 2 N-terminal" evidence="6">
    <location>
        <begin position="11"/>
        <end position="108"/>
    </location>
</feature>
<sequence>MATLTSAGIGSGLNVESIVSGLVAADRKPADDRLNALESTTKAQISAFGSITSAMSSLSTALDKFKADGGLPGRKATVGTDAGFTASATSKATVGNYSVTVEALATAHKLQSAAVASATQVGDGTLTFQVGGGTAFNVVIESGKGTLANIRDAINKQAAGKGVTATIVHGDDGDVLTLTSDKTGSAGALSIGASGGNGGLSVLATSGGTLTQLSAAQDAVVTVDGITRTSSSNHLTDLIDGVTLDLTKAKPGTGFSLDVGADPASLKDTLQGFITAYNAAMNAMRKQSAAGGENATAGALSGDATPRAIMASMRNAISNSYADFAKLGLKTAVDGTLSLDGSKFDSAIATNPSAVKNLLGDDAEFGKNMRGLLQNYIGDDGMLSNRSKSLADRQKSITQQRTDLDARMERLEKAYRARFTALDTMMAQLQGTSSYISQHLGTSS</sequence>
<name>A0A7G9QTN1_9GAMM</name>
<comment type="similarity">
    <text evidence="1 5">Belongs to the FliD family.</text>
</comment>
<evidence type="ECO:0000256" key="5">
    <source>
        <dbReference type="RuleBase" id="RU362066"/>
    </source>
</evidence>
<dbReference type="Pfam" id="PF07196">
    <property type="entry name" value="Flagellin_IN"/>
    <property type="match status" value="1"/>
</dbReference>
<evidence type="ECO:0000256" key="2">
    <source>
        <dbReference type="ARBA" id="ARBA00011255"/>
    </source>
</evidence>
<evidence type="ECO:0000259" key="6">
    <source>
        <dbReference type="Pfam" id="PF02465"/>
    </source>
</evidence>
<keyword evidence="8" id="KW-0282">Flagellum</keyword>
<keyword evidence="9" id="KW-1185">Reference proteome</keyword>
<feature type="domain" description="Flagellar hook-associated protein 2 C-terminal" evidence="7">
    <location>
        <begin position="216"/>
        <end position="430"/>
    </location>
</feature>
<dbReference type="Pfam" id="PF02465">
    <property type="entry name" value="FliD_N"/>
    <property type="match status" value="1"/>
</dbReference>
<proteinExistence type="inferred from homology"/>
<comment type="subcellular location">
    <subcellularLocation>
        <location evidence="5">Secreted</location>
    </subcellularLocation>
    <subcellularLocation>
        <location evidence="5">Bacterial flagellum</location>
    </subcellularLocation>
</comment>
<evidence type="ECO:0000256" key="4">
    <source>
        <dbReference type="ARBA" id="ARBA00023143"/>
    </source>
</evidence>
<evidence type="ECO:0000256" key="1">
    <source>
        <dbReference type="ARBA" id="ARBA00009764"/>
    </source>
</evidence>
<dbReference type="GO" id="GO:0071973">
    <property type="term" value="P:bacterial-type flagellum-dependent cell motility"/>
    <property type="evidence" value="ECO:0007669"/>
    <property type="project" value="TreeGrafter"/>
</dbReference>
<evidence type="ECO:0000313" key="8">
    <source>
        <dbReference type="EMBL" id="QNN46706.1"/>
    </source>
</evidence>
<dbReference type="RefSeq" id="WP_187570470.1">
    <property type="nucleotide sequence ID" value="NZ_CP060711.1"/>
</dbReference>
<comment type="subunit">
    <text evidence="2 5">Homopentamer.</text>
</comment>
<dbReference type="InterPro" id="IPR003481">
    <property type="entry name" value="FliD_N"/>
</dbReference>
<dbReference type="Proteomes" id="UP000515977">
    <property type="component" value="Chromosome"/>
</dbReference>
<dbReference type="Pfam" id="PF07195">
    <property type="entry name" value="FliD_C"/>
    <property type="match status" value="1"/>
</dbReference>
<accession>A0A7G9QTN1</accession>